<feature type="transmembrane region" description="Helical" evidence="1">
    <location>
        <begin position="12"/>
        <end position="39"/>
    </location>
</feature>
<dbReference type="EMBL" id="AZJI01000009">
    <property type="protein sequence ID" value="ETD22556.1"/>
    <property type="molecule type" value="Genomic_DNA"/>
</dbReference>
<dbReference type="InterPro" id="IPR039447">
    <property type="entry name" value="UreH-like_TM_dom"/>
</dbReference>
<evidence type="ECO:0000259" key="2">
    <source>
        <dbReference type="Pfam" id="PF13386"/>
    </source>
</evidence>
<evidence type="ECO:0000256" key="1">
    <source>
        <dbReference type="SAM" id="Phobius"/>
    </source>
</evidence>
<feature type="transmembrane region" description="Helical" evidence="1">
    <location>
        <begin position="83"/>
        <end position="102"/>
    </location>
</feature>
<dbReference type="PANTHER" id="PTHR42208">
    <property type="entry name" value="HEAVY METAL TRANSPORTER-RELATED"/>
    <property type="match status" value="1"/>
</dbReference>
<dbReference type="OrthoDB" id="9798690at2"/>
<dbReference type="eggNOG" id="COG2836">
    <property type="taxonomic scope" value="Bacteria"/>
</dbReference>
<proteinExistence type="predicted"/>
<organism evidence="3 4">
    <name type="scientific">Helicobacter macacae MIT 99-5501</name>
    <dbReference type="NCBI Taxonomy" id="1357400"/>
    <lineage>
        <taxon>Bacteria</taxon>
        <taxon>Pseudomonadati</taxon>
        <taxon>Campylobacterota</taxon>
        <taxon>Epsilonproteobacteria</taxon>
        <taxon>Campylobacterales</taxon>
        <taxon>Helicobacteraceae</taxon>
        <taxon>Helicobacter</taxon>
    </lineage>
</organism>
<gene>
    <name evidence="3" type="ORF">HMPREF2086_01872</name>
</gene>
<dbReference type="AlphaFoldDB" id="V8C747"/>
<protein>
    <recommendedName>
        <fullName evidence="2">Urease accessory protein UreH-like transmembrane domain-containing protein</fullName>
    </recommendedName>
</protein>
<accession>V8C747</accession>
<comment type="caution">
    <text evidence="3">The sequence shown here is derived from an EMBL/GenBank/DDBJ whole genome shotgun (WGS) entry which is preliminary data.</text>
</comment>
<name>V8C747_9HELI</name>
<dbReference type="RefSeq" id="WP_023928692.1">
    <property type="nucleotide sequence ID" value="NZ_KI669455.1"/>
</dbReference>
<dbReference type="STRING" id="1357400.HMPREF2086_01872"/>
<dbReference type="HOGENOM" id="CLU_032635_1_1_7"/>
<feature type="transmembrane region" description="Helical" evidence="1">
    <location>
        <begin position="193"/>
        <end position="219"/>
    </location>
</feature>
<keyword evidence="1" id="KW-1133">Transmembrane helix</keyword>
<reference evidence="3 4" key="1">
    <citation type="journal article" date="2014" name="Genome Announc.">
        <title>Draft genome sequences of six enterohepatic helicobacter species isolated from humans and one from rhesus macaques.</title>
        <authorList>
            <person name="Shen Z."/>
            <person name="Sheh A."/>
            <person name="Young S.K."/>
            <person name="Abouelliel A."/>
            <person name="Ward D.V."/>
            <person name="Earl A.M."/>
            <person name="Fox J.G."/>
        </authorList>
    </citation>
    <scope>NUCLEOTIDE SEQUENCE [LARGE SCALE GENOMIC DNA]</scope>
    <source>
        <strain evidence="3 4">MIT 99-5501</strain>
    </source>
</reference>
<keyword evidence="1" id="KW-0472">Membrane</keyword>
<keyword evidence="1" id="KW-0812">Transmembrane</keyword>
<evidence type="ECO:0000313" key="4">
    <source>
        <dbReference type="Proteomes" id="UP000018731"/>
    </source>
</evidence>
<dbReference type="Pfam" id="PF13386">
    <property type="entry name" value="DsbD_2"/>
    <property type="match status" value="1"/>
</dbReference>
<feature type="transmembrane region" description="Helical" evidence="1">
    <location>
        <begin position="231"/>
        <end position="249"/>
    </location>
</feature>
<feature type="domain" description="Urease accessory protein UreH-like transmembrane" evidence="2">
    <location>
        <begin position="17"/>
        <end position="245"/>
    </location>
</feature>
<feature type="transmembrane region" description="Helical" evidence="1">
    <location>
        <begin position="158"/>
        <end position="181"/>
    </location>
</feature>
<feature type="transmembrane region" description="Helical" evidence="1">
    <location>
        <begin position="109"/>
        <end position="128"/>
    </location>
</feature>
<evidence type="ECO:0000313" key="3">
    <source>
        <dbReference type="EMBL" id="ETD22556.1"/>
    </source>
</evidence>
<sequence length="259" mass="28067">MLIDFDSLHLWLVLASAFSLSFAHCGGMCGSIVIAYASIKSAPKNSQNIQNSQKSQDSAKFPISLLRTFSSLLGHIAYNLGRLFSYICIGIVFAFLGEGLGVNMLVRDFGGIVIGVLLVVYALCFGFFPKVLRHLEPNLSKAGIFGRVFGRLLFSPSLASFFVLGILSGFLPCGLVYFFALNALNAGLDGAQAIFSSVVIMLAFWLGTLPFMLGLGVLGSGVRAFGKYQNIFFKISFLLMLSVGLLTIYKGFIMISKIF</sequence>
<dbReference type="PATRIC" id="fig|1357400.3.peg.2537"/>
<dbReference type="PANTHER" id="PTHR42208:SF1">
    <property type="entry name" value="HEAVY METAL TRANSPORTER"/>
    <property type="match status" value="1"/>
</dbReference>
<dbReference type="Proteomes" id="UP000018731">
    <property type="component" value="Unassembled WGS sequence"/>
</dbReference>
<keyword evidence="4" id="KW-1185">Reference proteome</keyword>